<dbReference type="Gene3D" id="1.20.120.1920">
    <property type="entry name" value="UBAP1 SOUBA domain"/>
    <property type="match status" value="1"/>
</dbReference>
<dbReference type="STRING" id="22663.A0A2I0K4I9"/>
<dbReference type="EMBL" id="PGOL01000888">
    <property type="protein sequence ID" value="PKI63465.1"/>
    <property type="molecule type" value="Genomic_DNA"/>
</dbReference>
<evidence type="ECO:0000313" key="1">
    <source>
        <dbReference type="EMBL" id="PKI63465.1"/>
    </source>
</evidence>
<dbReference type="Proteomes" id="UP000233551">
    <property type="component" value="Unassembled WGS sequence"/>
</dbReference>
<dbReference type="GO" id="GO:0000813">
    <property type="term" value="C:ESCRT I complex"/>
    <property type="evidence" value="ECO:0007669"/>
    <property type="project" value="InterPro"/>
</dbReference>
<dbReference type="PANTHER" id="PTHR15960">
    <property type="entry name" value="LD44032P"/>
    <property type="match status" value="1"/>
</dbReference>
<keyword evidence="2" id="KW-1185">Reference proteome</keyword>
<dbReference type="InterPro" id="IPR009060">
    <property type="entry name" value="UBA-like_sf"/>
</dbReference>
<dbReference type="GO" id="GO:0043162">
    <property type="term" value="P:ubiquitin-dependent protein catabolic process via the multivesicular body sorting pathway"/>
    <property type="evidence" value="ECO:0007669"/>
    <property type="project" value="InterPro"/>
</dbReference>
<name>A0A2I0K4I9_PUNGR</name>
<protein>
    <submittedName>
        <fullName evidence="1">Uncharacterized protein</fullName>
    </submittedName>
</protein>
<proteinExistence type="predicted"/>
<reference evidence="1 2" key="1">
    <citation type="submission" date="2017-11" db="EMBL/GenBank/DDBJ databases">
        <title>De-novo sequencing of pomegranate (Punica granatum L.) genome.</title>
        <authorList>
            <person name="Akparov Z."/>
            <person name="Amiraslanov A."/>
            <person name="Hajiyeva S."/>
            <person name="Abbasov M."/>
            <person name="Kaur K."/>
            <person name="Hamwieh A."/>
            <person name="Solovyev V."/>
            <person name="Salamov A."/>
            <person name="Braich B."/>
            <person name="Kosarev P."/>
            <person name="Mahmoud A."/>
            <person name="Hajiyev E."/>
            <person name="Babayeva S."/>
            <person name="Izzatullayeva V."/>
            <person name="Mammadov A."/>
            <person name="Mammadov A."/>
            <person name="Sharifova S."/>
            <person name="Ojaghi J."/>
            <person name="Eynullazada K."/>
            <person name="Bayramov B."/>
            <person name="Abdulazimova A."/>
            <person name="Shahmuradov I."/>
        </authorList>
    </citation>
    <scope>NUCLEOTIDE SEQUENCE [LARGE SCALE GENOMIC DNA]</scope>
    <source>
        <strain evidence="2">cv. AG2017</strain>
        <tissue evidence="1">Leaf</tissue>
    </source>
</reference>
<dbReference type="GO" id="GO:0043130">
    <property type="term" value="F:ubiquitin binding"/>
    <property type="evidence" value="ECO:0007669"/>
    <property type="project" value="InterPro"/>
</dbReference>
<dbReference type="GeneID" id="116203754"/>
<dbReference type="PANTHER" id="PTHR15960:SF5">
    <property type="entry name" value="LD44032P"/>
    <property type="match status" value="1"/>
</dbReference>
<organism evidence="1 2">
    <name type="scientific">Punica granatum</name>
    <name type="common">Pomegranate</name>
    <dbReference type="NCBI Taxonomy" id="22663"/>
    <lineage>
        <taxon>Eukaryota</taxon>
        <taxon>Viridiplantae</taxon>
        <taxon>Streptophyta</taxon>
        <taxon>Embryophyta</taxon>
        <taxon>Tracheophyta</taxon>
        <taxon>Spermatophyta</taxon>
        <taxon>Magnoliopsida</taxon>
        <taxon>eudicotyledons</taxon>
        <taxon>Gunneridae</taxon>
        <taxon>Pentapetalae</taxon>
        <taxon>rosids</taxon>
        <taxon>malvids</taxon>
        <taxon>Myrtales</taxon>
        <taxon>Lythraceae</taxon>
        <taxon>Punica</taxon>
    </lineage>
</organism>
<gene>
    <name evidence="1" type="ORF">CRG98_016132</name>
</gene>
<dbReference type="AlphaFoldDB" id="A0A2I0K4I9"/>
<dbReference type="OrthoDB" id="2018023at2759"/>
<dbReference type="InterPro" id="IPR038870">
    <property type="entry name" value="UBAP1"/>
</dbReference>
<evidence type="ECO:0000313" key="2">
    <source>
        <dbReference type="Proteomes" id="UP000233551"/>
    </source>
</evidence>
<dbReference type="SUPFAM" id="SSF46934">
    <property type="entry name" value="UBA-like"/>
    <property type="match status" value="1"/>
</dbReference>
<sequence length="215" mass="23437">MVYDFEFREAGHLPLYRTPTQPPSSSAPPPPSYGQRMYPRVGSQHGAAVAPPPAGRPYGAHPPPPSSTGLGIRVTVKPEYRINPPPQMSPHVGEIPRSNFHFDFDFERKILAEAEKENPNWGKLAMENQPLRTAQPITPQGPVGDPVVSKYIAMGLNREAVSIAVAKYGDDPNKVKGFVNGYTALREMGFSSSTVAEALFMNNNDTNKALAHCLS</sequence>
<accession>A0A2I0K4I9</accession>
<dbReference type="InterPro" id="IPR042575">
    <property type="entry name" value="UBAP1_C"/>
</dbReference>
<comment type="caution">
    <text evidence="1">The sequence shown here is derived from an EMBL/GenBank/DDBJ whole genome shotgun (WGS) entry which is preliminary data.</text>
</comment>